<organism evidence="2 3">
    <name type="scientific">Streptomyces sulfonofaciens</name>
    <dbReference type="NCBI Taxonomy" id="68272"/>
    <lineage>
        <taxon>Bacteria</taxon>
        <taxon>Bacillati</taxon>
        <taxon>Actinomycetota</taxon>
        <taxon>Actinomycetes</taxon>
        <taxon>Kitasatosporales</taxon>
        <taxon>Streptomycetaceae</taxon>
        <taxon>Streptomyces</taxon>
    </lineage>
</organism>
<proteinExistence type="predicted"/>
<dbReference type="RefSeq" id="WP_189933656.1">
    <property type="nucleotide sequence ID" value="NZ_BNCD01000011.1"/>
</dbReference>
<dbReference type="InterPro" id="IPR007730">
    <property type="entry name" value="SPOR-like_dom"/>
</dbReference>
<dbReference type="EMBL" id="BNCD01000011">
    <property type="protein sequence ID" value="GHH81312.1"/>
    <property type="molecule type" value="Genomic_DNA"/>
</dbReference>
<reference evidence="2" key="1">
    <citation type="journal article" date="2014" name="Int. J. Syst. Evol. Microbiol.">
        <title>Complete genome sequence of Corynebacterium casei LMG S-19264T (=DSM 44701T), isolated from a smear-ripened cheese.</title>
        <authorList>
            <consortium name="US DOE Joint Genome Institute (JGI-PGF)"/>
            <person name="Walter F."/>
            <person name="Albersmeier A."/>
            <person name="Kalinowski J."/>
            <person name="Ruckert C."/>
        </authorList>
    </citation>
    <scope>NUCLEOTIDE SEQUENCE</scope>
    <source>
        <strain evidence="2">JCM 5069</strain>
    </source>
</reference>
<accession>A0A919L2B7</accession>
<dbReference type="GO" id="GO:0042834">
    <property type="term" value="F:peptidoglycan binding"/>
    <property type="evidence" value="ECO:0007669"/>
    <property type="project" value="InterPro"/>
</dbReference>
<feature type="domain" description="SPOR" evidence="1">
    <location>
        <begin position="11"/>
        <end position="45"/>
    </location>
</feature>
<comment type="caution">
    <text evidence="2">The sequence shown here is derived from an EMBL/GenBank/DDBJ whole genome shotgun (WGS) entry which is preliminary data.</text>
</comment>
<dbReference type="AlphaFoldDB" id="A0A919L2B7"/>
<name>A0A919L2B7_9ACTN</name>
<reference evidence="2" key="2">
    <citation type="submission" date="2020-09" db="EMBL/GenBank/DDBJ databases">
        <authorList>
            <person name="Sun Q."/>
            <person name="Ohkuma M."/>
        </authorList>
    </citation>
    <scope>NUCLEOTIDE SEQUENCE</scope>
    <source>
        <strain evidence="2">JCM 5069</strain>
    </source>
</reference>
<evidence type="ECO:0000313" key="3">
    <source>
        <dbReference type="Proteomes" id="UP000603708"/>
    </source>
</evidence>
<sequence length="60" mass="6782">MSESTTPLVWLVIRKDDNGNRYRIGSYATKAEAQQIADRLDDRGPKQLYWVERAGQGGAQ</sequence>
<evidence type="ECO:0000259" key="1">
    <source>
        <dbReference type="Pfam" id="PF05036"/>
    </source>
</evidence>
<dbReference type="Proteomes" id="UP000603708">
    <property type="component" value="Unassembled WGS sequence"/>
</dbReference>
<dbReference type="Pfam" id="PF05036">
    <property type="entry name" value="SPOR"/>
    <property type="match status" value="1"/>
</dbReference>
<gene>
    <name evidence="2" type="ORF">GCM10018793_38370</name>
</gene>
<protein>
    <recommendedName>
        <fullName evidence="1">SPOR domain-containing protein</fullName>
    </recommendedName>
</protein>
<keyword evidence="3" id="KW-1185">Reference proteome</keyword>
<evidence type="ECO:0000313" key="2">
    <source>
        <dbReference type="EMBL" id="GHH81312.1"/>
    </source>
</evidence>